<dbReference type="OrthoDB" id="5327615at2"/>
<keyword evidence="9" id="KW-1185">Reference proteome</keyword>
<dbReference type="AlphaFoldDB" id="K9ZQ32"/>
<evidence type="ECO:0000259" key="7">
    <source>
        <dbReference type="PROSITE" id="PS51144"/>
    </source>
</evidence>
<keyword evidence="3" id="KW-0479">Metal-binding</keyword>
<dbReference type="PANTHER" id="PTHR18952">
    <property type="entry name" value="CARBONIC ANHYDRASE"/>
    <property type="match status" value="1"/>
</dbReference>
<organism evidence="8 9">
    <name type="scientific">Anabaena cylindrica (strain ATCC 27899 / PCC 7122)</name>
    <dbReference type="NCBI Taxonomy" id="272123"/>
    <lineage>
        <taxon>Bacteria</taxon>
        <taxon>Bacillati</taxon>
        <taxon>Cyanobacteriota</taxon>
        <taxon>Cyanophyceae</taxon>
        <taxon>Nostocales</taxon>
        <taxon>Nostocaceae</taxon>
        <taxon>Anabaena</taxon>
    </lineage>
</organism>
<dbReference type="Pfam" id="PF00194">
    <property type="entry name" value="Carb_anhydrase"/>
    <property type="match status" value="1"/>
</dbReference>
<evidence type="ECO:0000256" key="2">
    <source>
        <dbReference type="ARBA" id="ARBA00012925"/>
    </source>
</evidence>
<dbReference type="HOGENOM" id="CLU_039326_0_2_3"/>
<evidence type="ECO:0000256" key="5">
    <source>
        <dbReference type="ARBA" id="ARBA00023239"/>
    </source>
</evidence>
<dbReference type="STRING" id="272123.Anacy_5601"/>
<comment type="catalytic activity">
    <reaction evidence="6">
        <text>hydrogencarbonate + H(+) = CO2 + H2O</text>
        <dbReference type="Rhea" id="RHEA:10748"/>
        <dbReference type="ChEBI" id="CHEBI:15377"/>
        <dbReference type="ChEBI" id="CHEBI:15378"/>
        <dbReference type="ChEBI" id="CHEBI:16526"/>
        <dbReference type="ChEBI" id="CHEBI:17544"/>
        <dbReference type="EC" id="4.2.1.1"/>
    </reaction>
</comment>
<dbReference type="Proteomes" id="UP000010474">
    <property type="component" value="Chromosome"/>
</dbReference>
<evidence type="ECO:0000313" key="9">
    <source>
        <dbReference type="Proteomes" id="UP000010474"/>
    </source>
</evidence>
<dbReference type="EC" id="4.2.1.1" evidence="2"/>
<proteinExistence type="inferred from homology"/>
<dbReference type="CDD" id="cd03124">
    <property type="entry name" value="alpha_CA_prokaryotic_like"/>
    <property type="match status" value="1"/>
</dbReference>
<evidence type="ECO:0000256" key="1">
    <source>
        <dbReference type="ARBA" id="ARBA00010718"/>
    </source>
</evidence>
<sequence>MCLNQDLQDLRIYRIMVFDLLSESRFARFKRVKIKNLLFIIFLILFTAVFSPQVLAEEKAPHWSYGGAANPTKWSQISTEFAMCELGRDQSPINIDDAVQGTPINIEFNYKPTPLSVVNNGHTVQVNYKSGSTININGEKYELLQFHFHTPSEHTISGKASALELHLVHRNGKGQLAVVGVMMAKGTTNPLIEQIWKHIPAAGKNNIVQNSTISAANLLPKNKAYFSYTGSLTTPPCSESVKWNVLAEPIQVSEEQIEAFQNLYQVNARPVQPINGRRIEFHG</sequence>
<dbReference type="InterPro" id="IPR041891">
    <property type="entry name" value="Alpha_CA_prokaryot-like"/>
</dbReference>
<dbReference type="eggNOG" id="COG3338">
    <property type="taxonomic scope" value="Bacteria"/>
</dbReference>
<dbReference type="PANTHER" id="PTHR18952:SF265">
    <property type="entry name" value="CARBONIC ANHYDRASE"/>
    <property type="match status" value="1"/>
</dbReference>
<dbReference type="PATRIC" id="fig|272123.3.peg.6058"/>
<dbReference type="GO" id="GO:0008270">
    <property type="term" value="F:zinc ion binding"/>
    <property type="evidence" value="ECO:0007669"/>
    <property type="project" value="InterPro"/>
</dbReference>
<dbReference type="EMBL" id="CP003659">
    <property type="protein sequence ID" value="AFZ60909.1"/>
    <property type="molecule type" value="Genomic_DNA"/>
</dbReference>
<dbReference type="KEGG" id="acy:Anacy_5601"/>
<dbReference type="InterPro" id="IPR001148">
    <property type="entry name" value="CA_dom"/>
</dbReference>
<dbReference type="PROSITE" id="PS51144">
    <property type="entry name" value="ALPHA_CA_2"/>
    <property type="match status" value="1"/>
</dbReference>
<keyword evidence="4" id="KW-0862">Zinc</keyword>
<dbReference type="InterPro" id="IPR036398">
    <property type="entry name" value="CA_dom_sf"/>
</dbReference>
<evidence type="ECO:0000256" key="6">
    <source>
        <dbReference type="ARBA" id="ARBA00048348"/>
    </source>
</evidence>
<dbReference type="InterPro" id="IPR023561">
    <property type="entry name" value="Carbonic_anhydrase_a-class"/>
</dbReference>
<gene>
    <name evidence="8" type="ordered locus">Anacy_5601</name>
</gene>
<comment type="similarity">
    <text evidence="1">Belongs to the alpha-carbonic anhydrase family.</text>
</comment>
<name>K9ZQ32_ANACC</name>
<accession>K9ZQ32</accession>
<dbReference type="SMART" id="SM01057">
    <property type="entry name" value="Carb_anhydrase"/>
    <property type="match status" value="1"/>
</dbReference>
<feature type="domain" description="Alpha-carbonic anhydrase" evidence="7">
    <location>
        <begin position="61"/>
        <end position="283"/>
    </location>
</feature>
<evidence type="ECO:0000256" key="4">
    <source>
        <dbReference type="ARBA" id="ARBA00022833"/>
    </source>
</evidence>
<protein>
    <recommendedName>
        <fullName evidence="2">carbonic anhydrase</fullName>
        <ecNumber evidence="2">4.2.1.1</ecNumber>
    </recommendedName>
</protein>
<evidence type="ECO:0000256" key="3">
    <source>
        <dbReference type="ARBA" id="ARBA00022723"/>
    </source>
</evidence>
<dbReference type="GO" id="GO:0004089">
    <property type="term" value="F:carbonate dehydratase activity"/>
    <property type="evidence" value="ECO:0007669"/>
    <property type="project" value="UniProtKB-EC"/>
</dbReference>
<dbReference type="SUPFAM" id="SSF51069">
    <property type="entry name" value="Carbonic anhydrase"/>
    <property type="match status" value="1"/>
</dbReference>
<evidence type="ECO:0000313" key="8">
    <source>
        <dbReference type="EMBL" id="AFZ60909.1"/>
    </source>
</evidence>
<reference evidence="9" key="1">
    <citation type="journal article" date="2013" name="Proc. Natl. Acad. Sci. U.S.A.">
        <title>Improving the coverage of the cyanobacterial phylum using diversity-driven genome sequencing.</title>
        <authorList>
            <person name="Shih P.M."/>
            <person name="Wu D."/>
            <person name="Latifi A."/>
            <person name="Axen S.D."/>
            <person name="Fewer D.P."/>
            <person name="Talla E."/>
            <person name="Calteau A."/>
            <person name="Cai F."/>
            <person name="Tandeau de Marsac N."/>
            <person name="Rippka R."/>
            <person name="Herdman M."/>
            <person name="Sivonen K."/>
            <person name="Coursin T."/>
            <person name="Laurent T."/>
            <person name="Goodwin L."/>
            <person name="Nolan M."/>
            <person name="Davenport K.W."/>
            <person name="Han C.S."/>
            <person name="Rubin E.M."/>
            <person name="Eisen J.A."/>
            <person name="Woyke T."/>
            <person name="Gugger M."/>
            <person name="Kerfeld C.A."/>
        </authorList>
    </citation>
    <scope>NUCLEOTIDE SEQUENCE [LARGE SCALE GENOMIC DNA]</scope>
    <source>
        <strain evidence="9">ATCC 27899 / PCC 7122</strain>
    </source>
</reference>
<dbReference type="Gene3D" id="3.10.200.10">
    <property type="entry name" value="Alpha carbonic anhydrase"/>
    <property type="match status" value="1"/>
</dbReference>
<keyword evidence="5 8" id="KW-0456">Lyase</keyword>